<keyword evidence="3 6" id="KW-0812">Transmembrane</keyword>
<keyword evidence="4 6" id="KW-1133">Transmembrane helix</keyword>
<sequence length="215" mass="23805">MIRRAVRVATGVVIGWLQTAVFAAVCFGETGAEPFGSKLVDPQTSPYPGVSPADTGWMIVKVIVFLILIIGIFLLVMKLISKKTGFLSGRAIRSLGGVPLGQNKSIQIVEIGKSLYIVGVGQEVQLLEKIDNEDEVAYLIEALTAGSSSSAVNFETFGGFLRKLRRKEEAEEEEMDVSASFQQVFHHKMQHMTDRKKMLEDLLMDENKKDRLNDK</sequence>
<organism evidence="7 8">
    <name type="scientific">Paenibacillus gyeongsangnamensis</name>
    <dbReference type="NCBI Taxonomy" id="3388067"/>
    <lineage>
        <taxon>Bacteria</taxon>
        <taxon>Bacillati</taxon>
        <taxon>Bacillota</taxon>
        <taxon>Bacilli</taxon>
        <taxon>Bacillales</taxon>
        <taxon>Paenibacillaceae</taxon>
        <taxon>Paenibacillus</taxon>
    </lineage>
</organism>
<keyword evidence="7" id="KW-0282">Flagellum</keyword>
<keyword evidence="5 6" id="KW-0472">Membrane</keyword>
<evidence type="ECO:0000256" key="6">
    <source>
        <dbReference type="SAM" id="Phobius"/>
    </source>
</evidence>
<comment type="caution">
    <text evidence="7">The sequence shown here is derived from an EMBL/GenBank/DDBJ whole genome shotgun (WGS) entry which is preliminary data.</text>
</comment>
<dbReference type="InterPro" id="IPR022781">
    <property type="entry name" value="Flagellar_biosynth_FliO"/>
</dbReference>
<evidence type="ECO:0000256" key="1">
    <source>
        <dbReference type="ARBA" id="ARBA00004236"/>
    </source>
</evidence>
<keyword evidence="8" id="KW-1185">Reference proteome</keyword>
<accession>A0ABT4Q655</accession>
<evidence type="ECO:0000313" key="7">
    <source>
        <dbReference type="EMBL" id="MCZ8512359.1"/>
    </source>
</evidence>
<keyword evidence="2" id="KW-1003">Cell membrane</keyword>
<evidence type="ECO:0000256" key="2">
    <source>
        <dbReference type="ARBA" id="ARBA00022475"/>
    </source>
</evidence>
<dbReference type="Pfam" id="PF04347">
    <property type="entry name" value="FliO"/>
    <property type="match status" value="1"/>
</dbReference>
<evidence type="ECO:0000256" key="3">
    <source>
        <dbReference type="ARBA" id="ARBA00022692"/>
    </source>
</evidence>
<evidence type="ECO:0000256" key="5">
    <source>
        <dbReference type="ARBA" id="ARBA00023136"/>
    </source>
</evidence>
<dbReference type="RefSeq" id="WP_269880781.1">
    <property type="nucleotide sequence ID" value="NZ_JAQAGZ010000004.1"/>
</dbReference>
<keyword evidence="7" id="KW-0969">Cilium</keyword>
<dbReference type="Proteomes" id="UP001527882">
    <property type="component" value="Unassembled WGS sequence"/>
</dbReference>
<gene>
    <name evidence="7" type="ORF">O9H85_07925</name>
</gene>
<protein>
    <submittedName>
        <fullName evidence="7">Flagellar biosynthetic protein FliO</fullName>
    </submittedName>
</protein>
<evidence type="ECO:0000313" key="8">
    <source>
        <dbReference type="Proteomes" id="UP001527882"/>
    </source>
</evidence>
<proteinExistence type="predicted"/>
<comment type="subcellular location">
    <subcellularLocation>
        <location evidence="1">Cell membrane</location>
    </subcellularLocation>
</comment>
<reference evidence="7 8" key="1">
    <citation type="submission" date="2022-12" db="EMBL/GenBank/DDBJ databases">
        <title>Draft genome sequence of Paenibacillus sp. dW9.</title>
        <authorList>
            <person name="Choi E.-W."/>
            <person name="Kim D.-U."/>
        </authorList>
    </citation>
    <scope>NUCLEOTIDE SEQUENCE [LARGE SCALE GENOMIC DNA]</scope>
    <source>
        <strain evidence="8">dW9</strain>
    </source>
</reference>
<evidence type="ECO:0000256" key="4">
    <source>
        <dbReference type="ARBA" id="ARBA00022989"/>
    </source>
</evidence>
<dbReference type="EMBL" id="JAQAGZ010000004">
    <property type="protein sequence ID" value="MCZ8512359.1"/>
    <property type="molecule type" value="Genomic_DNA"/>
</dbReference>
<keyword evidence="7" id="KW-0966">Cell projection</keyword>
<feature type="transmembrane region" description="Helical" evidence="6">
    <location>
        <begin position="56"/>
        <end position="80"/>
    </location>
</feature>
<name>A0ABT4Q655_9BACL</name>